<dbReference type="Pfam" id="PF00249">
    <property type="entry name" value="Myb_DNA-binding"/>
    <property type="match status" value="2"/>
</dbReference>
<dbReference type="CDD" id="cd00167">
    <property type="entry name" value="SANT"/>
    <property type="match status" value="2"/>
</dbReference>
<dbReference type="PROSITE" id="PS50090">
    <property type="entry name" value="MYB_LIKE"/>
    <property type="match status" value="2"/>
</dbReference>
<gene>
    <name evidence="8" type="ORF">GNI_068850</name>
</gene>
<dbReference type="SUPFAM" id="SSF46689">
    <property type="entry name" value="Homeodomain-like"/>
    <property type="match status" value="2"/>
</dbReference>
<feature type="domain" description="Myb-like" evidence="6">
    <location>
        <begin position="655"/>
        <end position="708"/>
    </location>
</feature>
<protein>
    <submittedName>
        <fullName evidence="8">Myb-like DNA-binding domain protein</fullName>
    </submittedName>
</protein>
<dbReference type="GO" id="GO:0042795">
    <property type="term" value="P:snRNA transcription by RNA polymerase II"/>
    <property type="evidence" value="ECO:0007669"/>
    <property type="project" value="TreeGrafter"/>
</dbReference>
<evidence type="ECO:0000256" key="5">
    <source>
        <dbReference type="SAM" id="MobiDB-lite"/>
    </source>
</evidence>
<dbReference type="EMBL" id="AFNH02000517">
    <property type="protein sequence ID" value="EZG67410.1"/>
    <property type="molecule type" value="Genomic_DNA"/>
</dbReference>
<dbReference type="SMART" id="SM00717">
    <property type="entry name" value="SANT"/>
    <property type="match status" value="3"/>
</dbReference>
<feature type="domain" description="Myb-like" evidence="6">
    <location>
        <begin position="310"/>
        <end position="363"/>
    </location>
</feature>
<dbReference type="eggNOG" id="KOG0048">
    <property type="taxonomic scope" value="Eukaryota"/>
</dbReference>
<feature type="domain" description="HTH myb-type" evidence="7">
    <location>
        <begin position="655"/>
        <end position="711"/>
    </location>
</feature>
<dbReference type="Gene3D" id="1.10.10.60">
    <property type="entry name" value="Homeodomain-like"/>
    <property type="match status" value="2"/>
</dbReference>
<keyword evidence="4" id="KW-0539">Nucleus</keyword>
<feature type="region of interest" description="Disordered" evidence="5">
    <location>
        <begin position="384"/>
        <end position="416"/>
    </location>
</feature>
<dbReference type="RefSeq" id="XP_011130243.1">
    <property type="nucleotide sequence ID" value="XM_011131941.1"/>
</dbReference>
<feature type="compositionally biased region" description="Polar residues" evidence="5">
    <location>
        <begin position="407"/>
        <end position="416"/>
    </location>
</feature>
<evidence type="ECO:0000259" key="7">
    <source>
        <dbReference type="PROSITE" id="PS51294"/>
    </source>
</evidence>
<dbReference type="AlphaFoldDB" id="A0A023B7I9"/>
<reference evidence="8" key="1">
    <citation type="submission" date="2013-12" db="EMBL/GenBank/DDBJ databases">
        <authorList>
            <person name="Omoto C.K."/>
            <person name="Sibley D."/>
            <person name="Venepally P."/>
            <person name="Hadjithomas M."/>
            <person name="Karamycheva S."/>
            <person name="Brunk B."/>
            <person name="Roos D."/>
            <person name="Caler E."/>
            <person name="Lorenzi H."/>
        </authorList>
    </citation>
    <scope>NUCLEOTIDE SEQUENCE</scope>
</reference>
<dbReference type="GO" id="GO:0000978">
    <property type="term" value="F:RNA polymerase II cis-regulatory region sequence-specific DNA binding"/>
    <property type="evidence" value="ECO:0007669"/>
    <property type="project" value="TreeGrafter"/>
</dbReference>
<evidence type="ECO:0000313" key="9">
    <source>
        <dbReference type="Proteomes" id="UP000019763"/>
    </source>
</evidence>
<dbReference type="InterPro" id="IPR051575">
    <property type="entry name" value="Myb-like_DNA-bd"/>
</dbReference>
<dbReference type="OrthoDB" id="2143914at2759"/>
<dbReference type="PANTHER" id="PTHR46621:SF1">
    <property type="entry name" value="SNRNA-ACTIVATING PROTEIN COMPLEX SUBUNIT 4"/>
    <property type="match status" value="1"/>
</dbReference>
<feature type="compositionally biased region" description="Low complexity" evidence="5">
    <location>
        <begin position="508"/>
        <end position="525"/>
    </location>
</feature>
<sequence>MNRGYEAYLLARDHPQIKEMLILYKCQTLLLKLSRDCREALHAISRDQVRADIWKDMQVLRQESKKMREVDKKDSEKALPRIRAKLRSRAYNSVPPVFVSQKQSRKRWNDKLSTQLRDVVAELMLHELIELRARHGNIPFNQVPGPAVEYPAISDGMSLEPVQSSHGRDEGKLSGPSLSVARIMVRRHYLGEDETTDIKTDIEAQTRVLVDLNIMLRETKDPRSIEEFWFLFWDNVSIALERAYSARLCQQRWQYLYHPRSVRRNQRIISREDERVILEGVLAGKSWKAIAETIDFDVFRVFQHYQCNLNRNLVNDIWTKEDEEMLLAYVERYKGHKGLWLKIALHFPTKAPEQCQNKFNNIKHNLQGFEDGFLTDDDEHTKYKPRYIRSTSDTPPTLSKRRLSEEPLSSTPVSAGSNIEYSDAASSRLSGLLPAVHSLKINSSLEMDSSLGMDSSLAMDSSLGMDSLKMRPFEINSELAPLTSSSDIYAIGHVPDWNTYSDFGHQDGSGPPTVSSPVSVSTPVSSMSSRVSIEEKALGLCMGQKGLVYESQEKSFGGDNQVGSMEEEAEPSDTAQAMSGSDKESSGTAAEKKGRALSKSKKPVKLKPGLKRWTIDDDLSIQSQVLLQGRGNWVRIHIKGGTDVKIRERYENLLAPGLRKSTWTPEEDRQLETAVRRHDPYHRNWSLISEALKGRTDADCLKRFYKLHPGDLALQSKLRVNAKLFLPTVNFKPTQAYRSSYAFATKGDATAADATATDAIAADAIAADAIAADATVTETVFSDTAAAITDDDLQQALQAEGSEYIQGGIQNGSESLVVPPGLLSPQLPDSSTQDNAATSRFQNRQLTGWDFVSLESELLAALTSDPRLVTPWTRRDLSKIRQRFLSALSKPLAELVSTTKYQVAQPTATSLTLFAIRNDNVPLQYRHAVLRLTVLKHYLAKVMVQLGSSKKHMNRPVQLLLQSRAASMGIPEDATELFPLTNHETQILDKLVTDHILVTNLCVDQSDVKALSTNVALSTVGNGPEIVDRSEAIKGAWAVGSSETIKASTDPENAVGPAGRALALSTSPASTENVTTEHSLGEHSLGEHSLGEQRSWSLNTLEGALYAELKKAIEPSTDGEVCSIVF</sequence>
<feature type="region of interest" description="Disordered" evidence="5">
    <location>
        <begin position="555"/>
        <end position="603"/>
    </location>
</feature>
<evidence type="ECO:0000256" key="2">
    <source>
        <dbReference type="ARBA" id="ARBA00023125"/>
    </source>
</evidence>
<dbReference type="VEuPathDB" id="CryptoDB:GNI_068850"/>
<dbReference type="GO" id="GO:0001006">
    <property type="term" value="F:RNA polymerase III type 3 promoter sequence-specific DNA binding"/>
    <property type="evidence" value="ECO:0007669"/>
    <property type="project" value="TreeGrafter"/>
</dbReference>
<evidence type="ECO:0000259" key="6">
    <source>
        <dbReference type="PROSITE" id="PS50090"/>
    </source>
</evidence>
<evidence type="ECO:0000256" key="1">
    <source>
        <dbReference type="ARBA" id="ARBA00023015"/>
    </source>
</evidence>
<keyword evidence="9" id="KW-1185">Reference proteome</keyword>
<dbReference type="InterPro" id="IPR001005">
    <property type="entry name" value="SANT/Myb"/>
</dbReference>
<evidence type="ECO:0000256" key="3">
    <source>
        <dbReference type="ARBA" id="ARBA00023163"/>
    </source>
</evidence>
<feature type="region of interest" description="Disordered" evidence="5">
    <location>
        <begin position="502"/>
        <end position="525"/>
    </location>
</feature>
<dbReference type="PANTHER" id="PTHR46621">
    <property type="entry name" value="SNRNA-ACTIVATING PROTEIN COMPLEX SUBUNIT 4"/>
    <property type="match status" value="1"/>
</dbReference>
<evidence type="ECO:0000313" key="8">
    <source>
        <dbReference type="EMBL" id="EZG67410.1"/>
    </source>
</evidence>
<accession>A0A023B7I9</accession>
<dbReference type="InterPro" id="IPR009057">
    <property type="entry name" value="Homeodomain-like_sf"/>
</dbReference>
<feature type="compositionally biased region" description="Basic and acidic residues" evidence="5">
    <location>
        <begin position="581"/>
        <end position="594"/>
    </location>
</feature>
<keyword evidence="1" id="KW-0805">Transcription regulation</keyword>
<dbReference type="GeneID" id="22912528"/>
<keyword evidence="2" id="KW-0238">DNA-binding</keyword>
<dbReference type="Proteomes" id="UP000019763">
    <property type="component" value="Unassembled WGS sequence"/>
</dbReference>
<name>A0A023B7I9_GRENI</name>
<dbReference type="GO" id="GO:0042796">
    <property type="term" value="P:snRNA transcription by RNA polymerase III"/>
    <property type="evidence" value="ECO:0007669"/>
    <property type="project" value="TreeGrafter"/>
</dbReference>
<evidence type="ECO:0000256" key="4">
    <source>
        <dbReference type="ARBA" id="ARBA00023242"/>
    </source>
</evidence>
<dbReference type="PROSITE" id="PS51294">
    <property type="entry name" value="HTH_MYB"/>
    <property type="match status" value="2"/>
</dbReference>
<feature type="domain" description="HTH myb-type" evidence="7">
    <location>
        <begin position="318"/>
        <end position="367"/>
    </location>
</feature>
<comment type="caution">
    <text evidence="8">The sequence shown here is derived from an EMBL/GenBank/DDBJ whole genome shotgun (WGS) entry which is preliminary data.</text>
</comment>
<keyword evidence="3" id="KW-0804">Transcription</keyword>
<dbReference type="InterPro" id="IPR017930">
    <property type="entry name" value="Myb_dom"/>
</dbReference>
<dbReference type="GO" id="GO:0019185">
    <property type="term" value="C:snRNA-activating protein complex"/>
    <property type="evidence" value="ECO:0007669"/>
    <property type="project" value="TreeGrafter"/>
</dbReference>
<proteinExistence type="predicted"/>
<organism evidence="8 9">
    <name type="scientific">Gregarina niphandrodes</name>
    <name type="common">Septate eugregarine</name>
    <dbReference type="NCBI Taxonomy" id="110365"/>
    <lineage>
        <taxon>Eukaryota</taxon>
        <taxon>Sar</taxon>
        <taxon>Alveolata</taxon>
        <taxon>Apicomplexa</taxon>
        <taxon>Conoidasida</taxon>
        <taxon>Gregarinasina</taxon>
        <taxon>Eugregarinorida</taxon>
        <taxon>Gregarinidae</taxon>
        <taxon>Gregarina</taxon>
    </lineage>
</organism>